<dbReference type="Proteomes" id="UP000094801">
    <property type="component" value="Unassembled WGS sequence"/>
</dbReference>
<evidence type="ECO:0000256" key="3">
    <source>
        <dbReference type="SAM" id="MobiDB-lite"/>
    </source>
</evidence>
<feature type="compositionally biased region" description="Basic and acidic residues" evidence="3">
    <location>
        <begin position="507"/>
        <end position="516"/>
    </location>
</feature>
<evidence type="ECO:0000256" key="2">
    <source>
        <dbReference type="PROSITE-ProRule" id="PRU00176"/>
    </source>
</evidence>
<keyword evidence="1 2" id="KW-0694">RNA-binding</keyword>
<dbReference type="InterPro" id="IPR012677">
    <property type="entry name" value="Nucleotide-bd_a/b_plait_sf"/>
</dbReference>
<dbReference type="AlphaFoldDB" id="A0A1E4T062"/>
<dbReference type="SUPFAM" id="SSF48452">
    <property type="entry name" value="TPR-like"/>
    <property type="match status" value="1"/>
</dbReference>
<dbReference type="Gene3D" id="1.25.40.10">
    <property type="entry name" value="Tetratricopeptide repeat domain"/>
    <property type="match status" value="1"/>
</dbReference>
<sequence>MSVDDSEYPKSDEGQDEVDSNFNAEKDTFYEFLKDDLLTIGDKLELINEIIKDKPYDFGIRLRKLQFLVDQDVQTLEREKIDGEAEFRESIFVLGDDITRSHQIWDLYFEYLLNTAKNDASFIEKLRLIWEERLAEPHLTIEQTFNDYTQFISKFYSETYSEMMIRASAIKNKTVKIVEALEPWELEILESPDTPSVWEGYIVCISKLKNLDRVTKNRLLKFTFKRAMWYVNTDKLIELRSLIKTYDSLGIAISRDVVYSEVLSYFDQNCYLWSDYIIESDISQFQDNFERVTKVIYSASDYDGFCALSSVFIRNCGLFFDQLPGPLKQSIISILSGDQSIFTQALEYNNVFHTIEKMCIGFFMKIENIDIVRLLSNKMLDDPQCGTQVEVILYVFEIEKQFGDFETALHVFTGTCARLSSLDWPERLMDEWQRYVMLFGKISHIEHYKEVCTNALLTVESNNATVDLQVVDDIPVPKSSEENTTNKRSRDGDSEEYSNFPNKKAKQRAEPATRNRENLTVLLSNIPPESTNSTIEKFFKDYGLIREIQICEDNATVEFTQEQDLLAALTRDHKYIKANEIGVTHLKDNTIWVTNFPPTYAESSLRELFSPFGVIMSVRLPSLASNVNRRFCYIDFTSSDSASKAAAEIDGLEITDSVHNKKFKLVVKISNLQKKKERSGALDEGRELYVSGLDYHKVDEETLRSHFNNYGEIESIKLPLGKRGQGTNRVNDGYGFISFSKKEEAQAAIQGMSNFVLFDRPLVVTLAVPKAKKTSNFHSTKESSTTRTPKSVIESKTISLLNLDDKVSQDHLLSILEEIGPVRKLELKPDMNGSLVEFENVNDCGKAEIKLNGFQIGDRKVTVGSRYELERSSGPKVNRRQRRQAILENKNKIQTSETLPEAPISETVVAKPKTNDDFRRMFLKN</sequence>
<protein>
    <recommendedName>
        <fullName evidence="4">RRM domain-containing protein</fullName>
    </recommendedName>
</protein>
<dbReference type="EMBL" id="KV453853">
    <property type="protein sequence ID" value="ODV85127.1"/>
    <property type="molecule type" value="Genomic_DNA"/>
</dbReference>
<proteinExistence type="predicted"/>
<dbReference type="Pfam" id="PF00076">
    <property type="entry name" value="RRM_1"/>
    <property type="match status" value="3"/>
</dbReference>
<dbReference type="InterPro" id="IPR011990">
    <property type="entry name" value="TPR-like_helical_dom_sf"/>
</dbReference>
<dbReference type="OrthoDB" id="360390at2759"/>
<feature type="domain" description="RRM" evidence="4">
    <location>
        <begin position="519"/>
        <end position="588"/>
    </location>
</feature>
<feature type="domain" description="RRM" evidence="4">
    <location>
        <begin position="686"/>
        <end position="769"/>
    </location>
</feature>
<dbReference type="InterPro" id="IPR035979">
    <property type="entry name" value="RBD_domain_sf"/>
</dbReference>
<name>A0A1E4T062_9ASCO</name>
<dbReference type="Gene3D" id="3.30.70.330">
    <property type="match status" value="4"/>
</dbReference>
<dbReference type="STRING" id="983967.A0A1E4T062"/>
<dbReference type="SUPFAM" id="SSF54928">
    <property type="entry name" value="RNA-binding domain, RBD"/>
    <property type="match status" value="3"/>
</dbReference>
<dbReference type="InterPro" id="IPR000504">
    <property type="entry name" value="RRM_dom"/>
</dbReference>
<organism evidence="5 6">
    <name type="scientific">[Candida] arabinofermentans NRRL YB-2248</name>
    <dbReference type="NCBI Taxonomy" id="983967"/>
    <lineage>
        <taxon>Eukaryota</taxon>
        <taxon>Fungi</taxon>
        <taxon>Dikarya</taxon>
        <taxon>Ascomycota</taxon>
        <taxon>Saccharomycotina</taxon>
        <taxon>Pichiomycetes</taxon>
        <taxon>Pichiales</taxon>
        <taxon>Pichiaceae</taxon>
        <taxon>Ogataea</taxon>
        <taxon>Ogataea/Candida clade</taxon>
    </lineage>
</organism>
<dbReference type="PROSITE" id="PS50102">
    <property type="entry name" value="RRM"/>
    <property type="match status" value="4"/>
</dbReference>
<gene>
    <name evidence="5" type="ORF">CANARDRAFT_221704</name>
</gene>
<feature type="region of interest" description="Disordered" evidence="3">
    <location>
        <begin position="473"/>
        <end position="516"/>
    </location>
</feature>
<dbReference type="Pfam" id="PF16842">
    <property type="entry name" value="RRM_occluded"/>
    <property type="match status" value="1"/>
</dbReference>
<dbReference type="GO" id="GO:0003723">
    <property type="term" value="F:RNA binding"/>
    <property type="evidence" value="ECO:0007669"/>
    <property type="project" value="UniProtKB-UniRule"/>
</dbReference>
<dbReference type="InterPro" id="IPR008669">
    <property type="entry name" value="LSM_interact"/>
</dbReference>
<feature type="domain" description="RRM" evidence="4">
    <location>
        <begin position="589"/>
        <end position="670"/>
    </location>
</feature>
<evidence type="ECO:0000313" key="6">
    <source>
        <dbReference type="Proteomes" id="UP000094801"/>
    </source>
</evidence>
<dbReference type="SMART" id="SM00360">
    <property type="entry name" value="RRM"/>
    <property type="match status" value="4"/>
</dbReference>
<evidence type="ECO:0000313" key="5">
    <source>
        <dbReference type="EMBL" id="ODV85127.1"/>
    </source>
</evidence>
<dbReference type="CDD" id="cd00590">
    <property type="entry name" value="RRM_SF"/>
    <property type="match status" value="1"/>
</dbReference>
<keyword evidence="6" id="KW-1185">Reference proteome</keyword>
<dbReference type="InterPro" id="IPR031766">
    <property type="entry name" value="RRM_occluded"/>
</dbReference>
<dbReference type="PANTHER" id="PTHR10352">
    <property type="entry name" value="EUKARYOTIC TRANSLATION INITIATION FACTOR 3 SUBUNIT G"/>
    <property type="match status" value="1"/>
</dbReference>
<evidence type="ECO:0000256" key="1">
    <source>
        <dbReference type="ARBA" id="ARBA00022884"/>
    </source>
</evidence>
<reference evidence="6" key="1">
    <citation type="submission" date="2016-04" db="EMBL/GenBank/DDBJ databases">
        <title>Comparative genomics of biotechnologically important yeasts.</title>
        <authorList>
            <consortium name="DOE Joint Genome Institute"/>
            <person name="Riley R."/>
            <person name="Haridas S."/>
            <person name="Wolfe K.H."/>
            <person name="Lopes M.R."/>
            <person name="Hittinger C.T."/>
            <person name="Goker M."/>
            <person name="Salamov A."/>
            <person name="Wisecaver J."/>
            <person name="Long T.M."/>
            <person name="Aerts A.L."/>
            <person name="Barry K."/>
            <person name="Choi C."/>
            <person name="Clum A."/>
            <person name="Coughlan A.Y."/>
            <person name="Deshpande S."/>
            <person name="Douglass A.P."/>
            <person name="Hanson S.J."/>
            <person name="Klenk H.-P."/>
            <person name="Labutti K."/>
            <person name="Lapidus A."/>
            <person name="Lindquist E."/>
            <person name="Lipzen A."/>
            <person name="Meier-Kolthoff J.P."/>
            <person name="Ohm R.A."/>
            <person name="Otillar R.P."/>
            <person name="Pangilinan J."/>
            <person name="Peng Y."/>
            <person name="Rokas A."/>
            <person name="Rosa C.A."/>
            <person name="Scheuner C."/>
            <person name="Sibirny A.A."/>
            <person name="Slot J.C."/>
            <person name="Stielow J.B."/>
            <person name="Sun H."/>
            <person name="Kurtzman C.P."/>
            <person name="Blackwell M."/>
            <person name="Grigoriev I.V."/>
            <person name="Jeffries T.W."/>
        </authorList>
    </citation>
    <scope>NUCLEOTIDE SEQUENCE [LARGE SCALE GENOMIC DNA]</scope>
    <source>
        <strain evidence="6">NRRL YB-2248</strain>
    </source>
</reference>
<feature type="domain" description="RRM" evidence="4">
    <location>
        <begin position="796"/>
        <end position="868"/>
    </location>
</feature>
<dbReference type="Pfam" id="PF05391">
    <property type="entry name" value="Lsm_interact"/>
    <property type="match status" value="1"/>
</dbReference>
<evidence type="ECO:0000259" key="4">
    <source>
        <dbReference type="PROSITE" id="PS50102"/>
    </source>
</evidence>
<accession>A0A1E4T062</accession>
<feature type="compositionally biased region" description="Basic and acidic residues" evidence="3">
    <location>
        <begin position="479"/>
        <end position="492"/>
    </location>
</feature>